<proteinExistence type="predicted"/>
<dbReference type="GO" id="GO:0007160">
    <property type="term" value="P:cell-matrix adhesion"/>
    <property type="evidence" value="ECO:0007669"/>
    <property type="project" value="InterPro"/>
</dbReference>
<evidence type="ECO:0000313" key="3">
    <source>
        <dbReference type="EMBL" id="GCB75113.1"/>
    </source>
</evidence>
<dbReference type="Pfam" id="PF06119">
    <property type="entry name" value="NIDO"/>
    <property type="match status" value="1"/>
</dbReference>
<evidence type="ECO:0000313" key="4">
    <source>
        <dbReference type="Proteomes" id="UP000288216"/>
    </source>
</evidence>
<reference evidence="3 4" key="1">
    <citation type="journal article" date="2018" name="Nat. Ecol. Evol.">
        <title>Shark genomes provide insights into elasmobranch evolution and the origin of vertebrates.</title>
        <authorList>
            <person name="Hara Y"/>
            <person name="Yamaguchi K"/>
            <person name="Onimaru K"/>
            <person name="Kadota M"/>
            <person name="Koyanagi M"/>
            <person name="Keeley SD"/>
            <person name="Tatsumi K"/>
            <person name="Tanaka K"/>
            <person name="Motone F"/>
            <person name="Kageyama Y"/>
            <person name="Nozu R"/>
            <person name="Adachi N"/>
            <person name="Nishimura O"/>
            <person name="Nakagawa R"/>
            <person name="Tanegashima C"/>
            <person name="Kiyatake I"/>
            <person name="Matsumoto R"/>
            <person name="Murakumo K"/>
            <person name="Nishida K"/>
            <person name="Terakita A"/>
            <person name="Kuratani S"/>
            <person name="Sato K"/>
            <person name="Hyodo S Kuraku.S."/>
        </authorList>
    </citation>
    <scope>NUCLEOTIDE SEQUENCE [LARGE SCALE GENOMIC DNA]</scope>
</reference>
<feature type="domain" description="NIDO" evidence="2">
    <location>
        <begin position="42"/>
        <end position="79"/>
    </location>
</feature>
<feature type="region of interest" description="Disordered" evidence="1">
    <location>
        <begin position="21"/>
        <end position="45"/>
    </location>
</feature>
<dbReference type="AlphaFoldDB" id="A0A401PPQ9"/>
<accession>A0A401PPQ9</accession>
<evidence type="ECO:0000256" key="1">
    <source>
        <dbReference type="SAM" id="MobiDB-lite"/>
    </source>
</evidence>
<comment type="caution">
    <text evidence="3">The sequence shown here is derived from an EMBL/GenBank/DDBJ whole genome shotgun (WGS) entry which is preliminary data.</text>
</comment>
<gene>
    <name evidence="3" type="ORF">scyTo_0020323</name>
</gene>
<evidence type="ECO:0000259" key="2">
    <source>
        <dbReference type="Pfam" id="PF06119"/>
    </source>
</evidence>
<dbReference type="Proteomes" id="UP000288216">
    <property type="component" value="Unassembled WGS sequence"/>
</dbReference>
<protein>
    <recommendedName>
        <fullName evidence="2">NIDO domain-containing protein</fullName>
    </recommendedName>
</protein>
<dbReference type="EMBL" id="BFAA01016263">
    <property type="protein sequence ID" value="GCB75113.1"/>
    <property type="molecule type" value="Genomic_DNA"/>
</dbReference>
<dbReference type="OrthoDB" id="6236007at2759"/>
<sequence length="95" mass="10542">MLASVRRVDLPYPTFWPFPSKRCHGTTDGRGGGKHSTTRAKTDREKQVNSFQAVLIMNGPQSFIILNYGDIQWTTGTASGGNALTWGNVGKHRHR</sequence>
<name>A0A401PPQ9_SCYTO</name>
<organism evidence="3 4">
    <name type="scientific">Scyliorhinus torazame</name>
    <name type="common">Cloudy catshark</name>
    <name type="synonym">Catulus torazame</name>
    <dbReference type="NCBI Taxonomy" id="75743"/>
    <lineage>
        <taxon>Eukaryota</taxon>
        <taxon>Metazoa</taxon>
        <taxon>Chordata</taxon>
        <taxon>Craniata</taxon>
        <taxon>Vertebrata</taxon>
        <taxon>Chondrichthyes</taxon>
        <taxon>Elasmobranchii</taxon>
        <taxon>Galeomorphii</taxon>
        <taxon>Galeoidea</taxon>
        <taxon>Carcharhiniformes</taxon>
        <taxon>Scyliorhinidae</taxon>
        <taxon>Scyliorhinus</taxon>
    </lineage>
</organism>
<dbReference type="InterPro" id="IPR003886">
    <property type="entry name" value="NIDO_dom"/>
</dbReference>
<keyword evidence="4" id="KW-1185">Reference proteome</keyword>
<dbReference type="STRING" id="75743.A0A401PPQ9"/>